<feature type="compositionally biased region" description="Low complexity" evidence="4">
    <location>
        <begin position="1187"/>
        <end position="1201"/>
    </location>
</feature>
<feature type="compositionally biased region" description="Low complexity" evidence="4">
    <location>
        <begin position="1066"/>
        <end position="1086"/>
    </location>
</feature>
<dbReference type="Pfam" id="PF00250">
    <property type="entry name" value="Forkhead"/>
    <property type="match status" value="1"/>
</dbReference>
<feature type="region of interest" description="Disordered" evidence="4">
    <location>
        <begin position="296"/>
        <end position="379"/>
    </location>
</feature>
<feature type="compositionally biased region" description="Low complexity" evidence="4">
    <location>
        <begin position="71"/>
        <end position="92"/>
    </location>
</feature>
<dbReference type="PANTHER" id="PTHR21712">
    <property type="entry name" value="PRE-RRNA-PROCESSING PROTEIN FHL1"/>
    <property type="match status" value="1"/>
</dbReference>
<feature type="region of interest" description="Disordered" evidence="4">
    <location>
        <begin position="599"/>
        <end position="716"/>
    </location>
</feature>
<dbReference type="Proteomes" id="UP001408356">
    <property type="component" value="Unassembled WGS sequence"/>
</dbReference>
<evidence type="ECO:0000256" key="4">
    <source>
        <dbReference type="SAM" id="MobiDB-lite"/>
    </source>
</evidence>
<dbReference type="SUPFAM" id="SSF46785">
    <property type="entry name" value="Winged helix' DNA-binding domain"/>
    <property type="match status" value="1"/>
</dbReference>
<feature type="compositionally biased region" description="Low complexity" evidence="4">
    <location>
        <begin position="920"/>
        <end position="931"/>
    </location>
</feature>
<feature type="compositionally biased region" description="Basic and acidic residues" evidence="4">
    <location>
        <begin position="296"/>
        <end position="320"/>
    </location>
</feature>
<evidence type="ECO:0000313" key="6">
    <source>
        <dbReference type="EMBL" id="KAK9413078.1"/>
    </source>
</evidence>
<feature type="region of interest" description="Disordered" evidence="4">
    <location>
        <begin position="496"/>
        <end position="568"/>
    </location>
</feature>
<feature type="compositionally biased region" description="Polar residues" evidence="4">
    <location>
        <begin position="1214"/>
        <end position="1235"/>
    </location>
</feature>
<feature type="compositionally biased region" description="Basic and acidic residues" evidence="4">
    <location>
        <begin position="517"/>
        <end position="530"/>
    </location>
</feature>
<gene>
    <name evidence="6" type="ORF">SUNI508_12063</name>
</gene>
<accession>A0ABR2UEL4</accession>
<organism evidence="6 7">
    <name type="scientific">Seiridium unicorne</name>
    <dbReference type="NCBI Taxonomy" id="138068"/>
    <lineage>
        <taxon>Eukaryota</taxon>
        <taxon>Fungi</taxon>
        <taxon>Dikarya</taxon>
        <taxon>Ascomycota</taxon>
        <taxon>Pezizomycotina</taxon>
        <taxon>Sordariomycetes</taxon>
        <taxon>Xylariomycetidae</taxon>
        <taxon>Amphisphaeriales</taxon>
        <taxon>Sporocadaceae</taxon>
        <taxon>Seiridium</taxon>
    </lineage>
</organism>
<feature type="compositionally biased region" description="Basic and acidic residues" evidence="4">
    <location>
        <begin position="38"/>
        <end position="48"/>
    </location>
</feature>
<dbReference type="SUPFAM" id="SSF49879">
    <property type="entry name" value="SMAD/FHA domain"/>
    <property type="match status" value="1"/>
</dbReference>
<keyword evidence="1 3" id="KW-0238">DNA-binding</keyword>
<name>A0ABR2UEL4_9PEZI</name>
<feature type="compositionally biased region" description="Low complexity" evidence="4">
    <location>
        <begin position="1272"/>
        <end position="1288"/>
    </location>
</feature>
<feature type="compositionally biased region" description="Basic and acidic residues" evidence="4">
    <location>
        <begin position="496"/>
        <end position="507"/>
    </location>
</feature>
<dbReference type="PROSITE" id="PS50039">
    <property type="entry name" value="FORK_HEAD_3"/>
    <property type="match status" value="1"/>
</dbReference>
<dbReference type="InterPro" id="IPR000253">
    <property type="entry name" value="FHA_dom"/>
</dbReference>
<sequence length="1423" mass="151490">MTSSIEAAAESNGHGSNALAPPATAIGLANSMPPEAEPEAKADADSHTDTNANLPPATPTESTREPNHADSQTTQQEPPQQSQLHTTTTTTTGQQDLDLASFAPHEPDQYMPSPPTVSPLSTPAVTAIHSTNGDHALDDDLPKLSDEQITAATLSIMNQNLLAQSTLPDLGHPFVPQPTQSQGYAAVATTDDDIDYSPHPLNTGRISRSNTMTDIDPAAFMIALAAGANVPMASDYPTAIAPSEISLAASQAQDDGTFESASASASQKLESFARIEFADSVFQMTTYAVIIGRDQRAMDQARKDEKRAAKYKEACEKAEEQGLPPPTPMGRDRGKFSKSYVSEEGGILGPESDGGDSNAPRKKAPSQHDDPEIKDEQDDNAKSNLQYVSHSEGAAAVDLSSMQPSASHVPFVGIHSPGPNIAARTKGISRQHLKIQFNEKRGVFEGIALHKNGFFCDDVHYGSDEPVTVRSGSRLQIKDVEFFFVINGVETGKTGAEDLHDAEEASSKRCSVGGKEMSLEFEHSDQEQKKKFLRNTDSPSPLQIVRTPPPVSDDGDEDLGEDDDEGEEAAALEDQSEFLGDDQGLPYMDAATAAALLQSVEGGGELPPDFVLPRRRGPGRPPKDGIMSKRERRLLKKHLEAQRLSKKTLPQEPQGEKIKRPVGRPRKNPLPDDGDRPEKRKYTKRKREDGEEGSDAERRMREKKDKKVRPKSPPLDLKIEDYTHEQLKKPAKNYVHLIDEALQAGPEEGLSLKQIYKRITAAYPWYYFSAETKGWESSVRHNLIGNDGFKKNEETGLWQRVHGIDLDAGKKRKPPTPERQMGSLHQMGQQTYYHHPSYMQQGTLQFAEGLPGNTMSTNQQHQNYVQPASGQPLQNYAGSQAQANGQVAHTPQVQGQSASRLSGTPGSSVLPRQVAPQGAYSSPYPGSGSTTNAQFRTANIAPSPHGQQPALPQQVVPTPRPQANDTTASSAGARGGLGNPDENQKVVAFKAQMMKMLLSLGISHSKIQQLVETAINKAFGLPALPTLAGYQKVESRLTNEVLKILDKEPIQPSESPAPTPAPVPAPASVSASAPAPAPALATASTPRPAPPPKQQTPAPQPSPATMSPAELEIESSLAIFRDNFMKTFRSKCAQADFIMESAVNQAKGLPNAGKVKGWEQVNDLLVTEVTKIINNVRKKFNSQADTAASPAQPSQASPSPALRHAPSASPAPGQANTSSGAIATSSTLPNASSAPTIAKPAISTMRPSIMRPGAVSVARPSVIRQNSASTHPSSAQTPAPVPAQTQAPGSTPAPAFAQAPTSAQGSTTSQTVAPSPALQAVPVSRAPSVSGPASTAPTTSTSTGATYEAPPMKTISPLPQAVTQPPLAKMTSPAPPPTTKPSAGVMEQIMGQGQKRSYESIHGPGTDSTQQQPEPKKVATSAP</sequence>
<evidence type="ECO:0000256" key="1">
    <source>
        <dbReference type="ARBA" id="ARBA00023125"/>
    </source>
</evidence>
<feature type="compositionally biased region" description="Low complexity" evidence="4">
    <location>
        <begin position="1326"/>
        <end position="1346"/>
    </location>
</feature>
<dbReference type="PANTHER" id="PTHR21712:SF29">
    <property type="entry name" value="PRE-RRNA-PROCESSING PROTEIN FHL1"/>
    <property type="match status" value="1"/>
</dbReference>
<feature type="compositionally biased region" description="Polar residues" evidence="4">
    <location>
        <begin position="1299"/>
        <end position="1313"/>
    </location>
</feature>
<feature type="region of interest" description="Disordered" evidence="4">
    <location>
        <begin position="1264"/>
        <end position="1423"/>
    </location>
</feature>
<dbReference type="InterPro" id="IPR008984">
    <property type="entry name" value="SMAD_FHA_dom_sf"/>
</dbReference>
<feature type="DNA-binding region" description="Fork-head" evidence="3">
    <location>
        <begin position="729"/>
        <end position="791"/>
    </location>
</feature>
<dbReference type="EMBL" id="JARVKF010000443">
    <property type="protein sequence ID" value="KAK9413078.1"/>
    <property type="molecule type" value="Genomic_DNA"/>
</dbReference>
<feature type="domain" description="Fork-head" evidence="5">
    <location>
        <begin position="729"/>
        <end position="791"/>
    </location>
</feature>
<evidence type="ECO:0000259" key="5">
    <source>
        <dbReference type="PROSITE" id="PS50039"/>
    </source>
</evidence>
<dbReference type="InterPro" id="IPR036388">
    <property type="entry name" value="WH-like_DNA-bd_sf"/>
</dbReference>
<evidence type="ECO:0000256" key="3">
    <source>
        <dbReference type="PROSITE-ProRule" id="PRU00089"/>
    </source>
</evidence>
<comment type="subcellular location">
    <subcellularLocation>
        <location evidence="3">Nucleus</location>
    </subcellularLocation>
</comment>
<evidence type="ECO:0000313" key="7">
    <source>
        <dbReference type="Proteomes" id="UP001408356"/>
    </source>
</evidence>
<dbReference type="InterPro" id="IPR036390">
    <property type="entry name" value="WH_DNA-bd_sf"/>
</dbReference>
<dbReference type="SMART" id="SM00339">
    <property type="entry name" value="FH"/>
    <property type="match status" value="1"/>
</dbReference>
<protein>
    <recommendedName>
        <fullName evidence="5">Fork-head domain-containing protein</fullName>
    </recommendedName>
</protein>
<feature type="region of interest" description="Disordered" evidence="4">
    <location>
        <begin position="1"/>
        <end position="92"/>
    </location>
</feature>
<evidence type="ECO:0000256" key="2">
    <source>
        <dbReference type="ARBA" id="ARBA00023242"/>
    </source>
</evidence>
<feature type="compositionally biased region" description="Basic and acidic residues" evidence="4">
    <location>
        <begin position="669"/>
        <end position="680"/>
    </location>
</feature>
<keyword evidence="7" id="KW-1185">Reference proteome</keyword>
<feature type="region of interest" description="Disordered" evidence="4">
    <location>
        <begin position="1048"/>
        <end position="1108"/>
    </location>
</feature>
<dbReference type="Pfam" id="PF00498">
    <property type="entry name" value="FHA"/>
    <property type="match status" value="1"/>
</dbReference>
<feature type="region of interest" description="Disordered" evidence="4">
    <location>
        <begin position="104"/>
        <end position="123"/>
    </location>
</feature>
<feature type="compositionally biased region" description="Pro residues" evidence="4">
    <location>
        <begin position="1087"/>
        <end position="1102"/>
    </location>
</feature>
<keyword evidence="2 3" id="KW-0539">Nucleus</keyword>
<dbReference type="PRINTS" id="PR00053">
    <property type="entry name" value="FORKHEAD"/>
</dbReference>
<feature type="compositionally biased region" description="Acidic residues" evidence="4">
    <location>
        <begin position="553"/>
        <end position="568"/>
    </location>
</feature>
<proteinExistence type="predicted"/>
<feature type="region of interest" description="Disordered" evidence="4">
    <location>
        <begin position="868"/>
        <end position="980"/>
    </location>
</feature>
<comment type="caution">
    <text evidence="6">The sequence shown here is derived from an EMBL/GenBank/DDBJ whole genome shotgun (WGS) entry which is preliminary data.</text>
</comment>
<feature type="compositionally biased region" description="Polar residues" evidence="4">
    <location>
        <begin position="961"/>
        <end position="970"/>
    </location>
</feature>
<dbReference type="InterPro" id="IPR045178">
    <property type="entry name" value="Fhl1/FHA1"/>
</dbReference>
<feature type="region of interest" description="Disordered" evidence="4">
    <location>
        <begin position="1183"/>
        <end position="1237"/>
    </location>
</feature>
<feature type="compositionally biased region" description="Basic and acidic residues" evidence="4">
    <location>
        <begin position="695"/>
        <end position="705"/>
    </location>
</feature>
<feature type="compositionally biased region" description="Polar residues" evidence="4">
    <location>
        <begin position="868"/>
        <end position="907"/>
    </location>
</feature>
<dbReference type="Gene3D" id="2.60.200.20">
    <property type="match status" value="1"/>
</dbReference>
<feature type="compositionally biased region" description="Pro residues" evidence="4">
    <location>
        <begin position="1055"/>
        <end position="1065"/>
    </location>
</feature>
<reference evidence="6 7" key="1">
    <citation type="journal article" date="2024" name="J. Plant Pathol.">
        <title>Sequence and assembly of the genome of Seiridium unicorne, isolate CBS 538.82, causal agent of cypress canker disease.</title>
        <authorList>
            <person name="Scali E."/>
            <person name="Rocca G.D."/>
            <person name="Danti R."/>
            <person name="Garbelotto M."/>
            <person name="Barberini S."/>
            <person name="Baroncelli R."/>
            <person name="Emiliani G."/>
        </authorList>
    </citation>
    <scope>NUCLEOTIDE SEQUENCE [LARGE SCALE GENOMIC DNA]</scope>
    <source>
        <strain evidence="6 7">BM-138-508</strain>
    </source>
</reference>
<dbReference type="InterPro" id="IPR001766">
    <property type="entry name" value="Fork_head_dom"/>
</dbReference>
<dbReference type="Gene3D" id="1.10.10.10">
    <property type="entry name" value="Winged helix-like DNA-binding domain superfamily/Winged helix DNA-binding domain"/>
    <property type="match status" value="1"/>
</dbReference>